<evidence type="ECO:0000313" key="2">
    <source>
        <dbReference type="EMBL" id="KAJ7718492.1"/>
    </source>
</evidence>
<evidence type="ECO:0000313" key="3">
    <source>
        <dbReference type="Proteomes" id="UP001215280"/>
    </source>
</evidence>
<accession>A0AAD7MI16</accession>
<sequence length="243" mass="26579">MSSHHGPLVKTNLAPEDLVMDVNGVKDGRYYCLPPVRGDGTARGGVRCGGKFPFYLVAQGHLVGRFDNWLETKVSITGYHDNSYQGCHTEQECVEVWQRLCVLGVHPHPVDPVFMTPPSASAAQFVNVSPRKSAQTAGSPVKKEVKKEGASRRVPPSDPQVLADLNRYCCPVLPPTPSTTAVVAPASSVNFAIRGAGIVSSSVVRTEERYLEMQRRGEEPDMLVTRSIREASLFALEEDDQDF</sequence>
<evidence type="ECO:0000256" key="1">
    <source>
        <dbReference type="SAM" id="MobiDB-lite"/>
    </source>
</evidence>
<proteinExistence type="predicted"/>
<feature type="compositionally biased region" description="Basic and acidic residues" evidence="1">
    <location>
        <begin position="141"/>
        <end position="151"/>
    </location>
</feature>
<name>A0AAD7MI16_9AGAR</name>
<keyword evidence="3" id="KW-1185">Reference proteome</keyword>
<organism evidence="2 3">
    <name type="scientific">Mycena maculata</name>
    <dbReference type="NCBI Taxonomy" id="230809"/>
    <lineage>
        <taxon>Eukaryota</taxon>
        <taxon>Fungi</taxon>
        <taxon>Dikarya</taxon>
        <taxon>Basidiomycota</taxon>
        <taxon>Agaricomycotina</taxon>
        <taxon>Agaricomycetes</taxon>
        <taxon>Agaricomycetidae</taxon>
        <taxon>Agaricales</taxon>
        <taxon>Marasmiineae</taxon>
        <taxon>Mycenaceae</taxon>
        <taxon>Mycena</taxon>
    </lineage>
</organism>
<dbReference type="AlphaFoldDB" id="A0AAD7MI16"/>
<comment type="caution">
    <text evidence="2">The sequence shown here is derived from an EMBL/GenBank/DDBJ whole genome shotgun (WGS) entry which is preliminary data.</text>
</comment>
<dbReference type="EMBL" id="JARJLG010000305">
    <property type="protein sequence ID" value="KAJ7718492.1"/>
    <property type="molecule type" value="Genomic_DNA"/>
</dbReference>
<gene>
    <name evidence="2" type="ORF">DFH07DRAFT_973280</name>
</gene>
<dbReference type="Proteomes" id="UP001215280">
    <property type="component" value="Unassembled WGS sequence"/>
</dbReference>
<reference evidence="2" key="1">
    <citation type="submission" date="2023-03" db="EMBL/GenBank/DDBJ databases">
        <title>Massive genome expansion in bonnet fungi (Mycena s.s.) driven by repeated elements and novel gene families across ecological guilds.</title>
        <authorList>
            <consortium name="Lawrence Berkeley National Laboratory"/>
            <person name="Harder C.B."/>
            <person name="Miyauchi S."/>
            <person name="Viragh M."/>
            <person name="Kuo A."/>
            <person name="Thoen E."/>
            <person name="Andreopoulos B."/>
            <person name="Lu D."/>
            <person name="Skrede I."/>
            <person name="Drula E."/>
            <person name="Henrissat B."/>
            <person name="Morin E."/>
            <person name="Kohler A."/>
            <person name="Barry K."/>
            <person name="LaButti K."/>
            <person name="Morin E."/>
            <person name="Salamov A."/>
            <person name="Lipzen A."/>
            <person name="Mereny Z."/>
            <person name="Hegedus B."/>
            <person name="Baldrian P."/>
            <person name="Stursova M."/>
            <person name="Weitz H."/>
            <person name="Taylor A."/>
            <person name="Grigoriev I.V."/>
            <person name="Nagy L.G."/>
            <person name="Martin F."/>
            <person name="Kauserud H."/>
        </authorList>
    </citation>
    <scope>NUCLEOTIDE SEQUENCE</scope>
    <source>
        <strain evidence="2">CBHHK188m</strain>
    </source>
</reference>
<feature type="region of interest" description="Disordered" evidence="1">
    <location>
        <begin position="130"/>
        <end position="158"/>
    </location>
</feature>
<protein>
    <submittedName>
        <fullName evidence="2">Uncharacterized protein</fullName>
    </submittedName>
</protein>